<comment type="caution">
    <text evidence="2">The sequence shown here is derived from an EMBL/GenBank/DDBJ whole genome shotgun (WGS) entry which is preliminary data.</text>
</comment>
<feature type="region of interest" description="Disordered" evidence="1">
    <location>
        <begin position="216"/>
        <end position="235"/>
    </location>
</feature>
<feature type="compositionally biased region" description="Basic and acidic residues" evidence="1">
    <location>
        <begin position="368"/>
        <end position="380"/>
    </location>
</feature>
<feature type="region of interest" description="Disordered" evidence="1">
    <location>
        <begin position="15"/>
        <end position="208"/>
    </location>
</feature>
<gene>
    <name evidence="2" type="ORF">BJ322DRAFT_1060596</name>
</gene>
<feature type="compositionally biased region" description="Polar residues" evidence="1">
    <location>
        <begin position="118"/>
        <end position="127"/>
    </location>
</feature>
<dbReference type="OrthoDB" id="3270533at2759"/>
<accession>A0A9P6HEA5</accession>
<evidence type="ECO:0000256" key="1">
    <source>
        <dbReference type="SAM" id="MobiDB-lite"/>
    </source>
</evidence>
<organism evidence="2 3">
    <name type="scientific">Thelephora terrestris</name>
    <dbReference type="NCBI Taxonomy" id="56493"/>
    <lineage>
        <taxon>Eukaryota</taxon>
        <taxon>Fungi</taxon>
        <taxon>Dikarya</taxon>
        <taxon>Basidiomycota</taxon>
        <taxon>Agaricomycotina</taxon>
        <taxon>Agaricomycetes</taxon>
        <taxon>Thelephorales</taxon>
        <taxon>Thelephoraceae</taxon>
        <taxon>Thelephora</taxon>
    </lineage>
</organism>
<protein>
    <submittedName>
        <fullName evidence="2">Uncharacterized protein</fullName>
    </submittedName>
</protein>
<evidence type="ECO:0000313" key="2">
    <source>
        <dbReference type="EMBL" id="KAF9784969.1"/>
    </source>
</evidence>
<dbReference type="EMBL" id="WIUZ02000007">
    <property type="protein sequence ID" value="KAF9784969.1"/>
    <property type="molecule type" value="Genomic_DNA"/>
</dbReference>
<keyword evidence="3" id="KW-1185">Reference proteome</keyword>
<name>A0A9P6HEA5_9AGAM</name>
<feature type="compositionally biased region" description="Polar residues" evidence="1">
    <location>
        <begin position="48"/>
        <end position="63"/>
    </location>
</feature>
<feature type="region of interest" description="Disordered" evidence="1">
    <location>
        <begin position="348"/>
        <end position="387"/>
    </location>
</feature>
<reference evidence="2" key="2">
    <citation type="submission" date="2020-11" db="EMBL/GenBank/DDBJ databases">
        <authorList>
            <consortium name="DOE Joint Genome Institute"/>
            <person name="Kuo A."/>
            <person name="Miyauchi S."/>
            <person name="Kiss E."/>
            <person name="Drula E."/>
            <person name="Kohler A."/>
            <person name="Sanchez-Garcia M."/>
            <person name="Andreopoulos B."/>
            <person name="Barry K.W."/>
            <person name="Bonito G."/>
            <person name="Buee M."/>
            <person name="Carver A."/>
            <person name="Chen C."/>
            <person name="Cichocki N."/>
            <person name="Clum A."/>
            <person name="Culley D."/>
            <person name="Crous P.W."/>
            <person name="Fauchery L."/>
            <person name="Girlanda M."/>
            <person name="Hayes R."/>
            <person name="Keri Z."/>
            <person name="Labutti K."/>
            <person name="Lipzen A."/>
            <person name="Lombard V."/>
            <person name="Magnuson J."/>
            <person name="Maillard F."/>
            <person name="Morin E."/>
            <person name="Murat C."/>
            <person name="Nolan M."/>
            <person name="Ohm R."/>
            <person name="Pangilinan J."/>
            <person name="Pereira M."/>
            <person name="Perotto S."/>
            <person name="Peter M."/>
            <person name="Riley R."/>
            <person name="Sitrit Y."/>
            <person name="Stielow B."/>
            <person name="Szollosi G."/>
            <person name="Zifcakova L."/>
            <person name="Stursova M."/>
            <person name="Spatafora J.W."/>
            <person name="Tedersoo L."/>
            <person name="Vaario L.-M."/>
            <person name="Yamada A."/>
            <person name="Yan M."/>
            <person name="Wang P."/>
            <person name="Xu J."/>
            <person name="Bruns T."/>
            <person name="Baldrian P."/>
            <person name="Vilgalys R."/>
            <person name="Henrissat B."/>
            <person name="Grigoriev I.V."/>
            <person name="Hibbett D."/>
            <person name="Nagy L.G."/>
            <person name="Martin F.M."/>
        </authorList>
    </citation>
    <scope>NUCLEOTIDE SEQUENCE</scope>
    <source>
        <strain evidence="2">UH-Tt-Lm1</strain>
    </source>
</reference>
<sequence length="387" mass="42387">MAVGVTSRISLNFPISPADVVDDLPPLEEGDDGQPELDFSPQPDPCLSQATPSGPVSLTSRGSGQVAHAYKAPKLDGSTSLSSSDIVCDMPANTRRRSPRFLLTPPSSVLSDLDQPGDPSSQRSSASPPLAPVDEEFQSRVDKSLNLASVKSSEASASSSSGSDMDVTQLRDLRSACLTPSTSPEPELPPNEEHDTPGTGPAREIPLVQRSTIRVHKKPVASGPVRRSTRNPEYLPLGPRHLEEEYHDAHQEFRHAVLQAVYSLGFDPKKVRDGRPVARSTPPTVEEIMSLRLPSVTIAKRRLDEADRRLNDALARGFTWENTKLPKYEVTYDDKGDLVSVVMVEDPLDTPVPPREVVAPLPKKPSKRKLDFVTEQEEPRRSKRQRP</sequence>
<dbReference type="AlphaFoldDB" id="A0A9P6HEA5"/>
<reference evidence="2" key="1">
    <citation type="journal article" date="2020" name="Nat. Commun.">
        <title>Large-scale genome sequencing of mycorrhizal fungi provides insights into the early evolution of symbiotic traits.</title>
        <authorList>
            <person name="Miyauchi S."/>
            <person name="Kiss E."/>
            <person name="Kuo A."/>
            <person name="Drula E."/>
            <person name="Kohler A."/>
            <person name="Sanchez-Garcia M."/>
            <person name="Morin E."/>
            <person name="Andreopoulos B."/>
            <person name="Barry K.W."/>
            <person name="Bonito G."/>
            <person name="Buee M."/>
            <person name="Carver A."/>
            <person name="Chen C."/>
            <person name="Cichocki N."/>
            <person name="Clum A."/>
            <person name="Culley D."/>
            <person name="Crous P.W."/>
            <person name="Fauchery L."/>
            <person name="Girlanda M."/>
            <person name="Hayes R.D."/>
            <person name="Keri Z."/>
            <person name="LaButti K."/>
            <person name="Lipzen A."/>
            <person name="Lombard V."/>
            <person name="Magnuson J."/>
            <person name="Maillard F."/>
            <person name="Murat C."/>
            <person name="Nolan M."/>
            <person name="Ohm R.A."/>
            <person name="Pangilinan J."/>
            <person name="Pereira M.F."/>
            <person name="Perotto S."/>
            <person name="Peter M."/>
            <person name="Pfister S."/>
            <person name="Riley R."/>
            <person name="Sitrit Y."/>
            <person name="Stielow J.B."/>
            <person name="Szollosi G."/>
            <person name="Zifcakova L."/>
            <person name="Stursova M."/>
            <person name="Spatafora J.W."/>
            <person name="Tedersoo L."/>
            <person name="Vaario L.M."/>
            <person name="Yamada A."/>
            <person name="Yan M."/>
            <person name="Wang P."/>
            <person name="Xu J."/>
            <person name="Bruns T."/>
            <person name="Baldrian P."/>
            <person name="Vilgalys R."/>
            <person name="Dunand C."/>
            <person name="Henrissat B."/>
            <person name="Grigoriev I.V."/>
            <person name="Hibbett D."/>
            <person name="Nagy L.G."/>
            <person name="Martin F.M."/>
        </authorList>
    </citation>
    <scope>NUCLEOTIDE SEQUENCE</scope>
    <source>
        <strain evidence="2">UH-Tt-Lm1</strain>
    </source>
</reference>
<dbReference type="Proteomes" id="UP000736335">
    <property type="component" value="Unassembled WGS sequence"/>
</dbReference>
<feature type="compositionally biased region" description="Low complexity" evidence="1">
    <location>
        <begin position="148"/>
        <end position="163"/>
    </location>
</feature>
<feature type="compositionally biased region" description="Acidic residues" evidence="1">
    <location>
        <begin position="20"/>
        <end position="35"/>
    </location>
</feature>
<evidence type="ECO:0000313" key="3">
    <source>
        <dbReference type="Proteomes" id="UP000736335"/>
    </source>
</evidence>
<proteinExistence type="predicted"/>